<accession>A0AB38YI32</accession>
<dbReference type="PANTHER" id="PTHR38036:SF1">
    <property type="entry name" value="UPF0250 PROTEIN YBED"/>
    <property type="match status" value="1"/>
</dbReference>
<dbReference type="PANTHER" id="PTHR38036">
    <property type="entry name" value="UPF0250 PROTEIN YBED"/>
    <property type="match status" value="1"/>
</dbReference>
<dbReference type="SUPFAM" id="SSF117991">
    <property type="entry name" value="YbeD/HP0495-like"/>
    <property type="match status" value="1"/>
</dbReference>
<sequence length="90" mass="10077">MNEQDAPKIEFPCKNYPVKVVGEEGEGFKESVFAVFEHLGIEHSTTRIREMPSKNGRFVALTVPITAESVEQLATLNTELRKLTAVKMVI</sequence>
<dbReference type="AlphaFoldDB" id="A0AB38YI32"/>
<dbReference type="GO" id="GO:0005829">
    <property type="term" value="C:cytosol"/>
    <property type="evidence" value="ECO:0007669"/>
    <property type="project" value="TreeGrafter"/>
</dbReference>
<evidence type="ECO:0000256" key="1">
    <source>
        <dbReference type="ARBA" id="ARBA00008460"/>
    </source>
</evidence>
<gene>
    <name evidence="3" type="ORF">NFC81_04275</name>
</gene>
<organism evidence="3">
    <name type="scientific">Salinispirillum sp. LH 10-3-1</name>
    <dbReference type="NCBI Taxonomy" id="2952525"/>
    <lineage>
        <taxon>Bacteria</taxon>
        <taxon>Pseudomonadati</taxon>
        <taxon>Pseudomonadota</taxon>
        <taxon>Gammaproteobacteria</taxon>
        <taxon>Oceanospirillales</taxon>
        <taxon>Saccharospirillaceae</taxon>
        <taxon>Salinispirillum</taxon>
    </lineage>
</organism>
<protein>
    <recommendedName>
        <fullName evidence="2">UPF0250 protein NFC81_04275</fullName>
    </recommendedName>
</protein>
<comment type="similarity">
    <text evidence="1 2">Belongs to the UPF0250 family.</text>
</comment>
<dbReference type="RefSeq" id="WP_304996297.1">
    <property type="nucleotide sequence ID" value="NZ_CP101717.1"/>
</dbReference>
<dbReference type="InterPro" id="IPR027471">
    <property type="entry name" value="YbeD-like_sf"/>
</dbReference>
<dbReference type="InterPro" id="IPR007454">
    <property type="entry name" value="UPF0250_YbeD-like"/>
</dbReference>
<dbReference type="Gene3D" id="3.30.70.260">
    <property type="match status" value="1"/>
</dbReference>
<dbReference type="HAMAP" id="MF_00659">
    <property type="entry name" value="UPF0250"/>
    <property type="match status" value="1"/>
</dbReference>
<dbReference type="Pfam" id="PF04359">
    <property type="entry name" value="DUF493"/>
    <property type="match status" value="1"/>
</dbReference>
<proteinExistence type="inferred from homology"/>
<name>A0AB38YI32_9GAMM</name>
<dbReference type="EMBL" id="CP101717">
    <property type="protein sequence ID" value="WLD59006.1"/>
    <property type="molecule type" value="Genomic_DNA"/>
</dbReference>
<evidence type="ECO:0000256" key="2">
    <source>
        <dbReference type="HAMAP-Rule" id="MF_00659"/>
    </source>
</evidence>
<evidence type="ECO:0000313" key="3">
    <source>
        <dbReference type="EMBL" id="WLD59006.1"/>
    </source>
</evidence>
<reference evidence="3" key="1">
    <citation type="submission" date="2022-07" db="EMBL/GenBank/DDBJ databases">
        <title>Complete genome sequence of Salinispirillum sp. LH10-3-1 capable of multiple carbohydrate inversion isolated from a soda lake.</title>
        <authorList>
            <person name="Liu J."/>
            <person name="Zhai Y."/>
            <person name="Zhang H."/>
            <person name="Yang H."/>
            <person name="Qu J."/>
            <person name="Li J."/>
        </authorList>
    </citation>
    <scope>NUCLEOTIDE SEQUENCE</scope>
    <source>
        <strain evidence="3">LH 10-3-1</strain>
    </source>
</reference>